<proteinExistence type="predicted"/>
<gene>
    <name evidence="2" type="primary">ORF223423</name>
</gene>
<feature type="non-terminal residue" evidence="2">
    <location>
        <position position="1"/>
    </location>
</feature>
<evidence type="ECO:0000313" key="2">
    <source>
        <dbReference type="EMBL" id="CEL00328.1"/>
    </source>
</evidence>
<feature type="non-terminal residue" evidence="2">
    <location>
        <position position="66"/>
    </location>
</feature>
<name>A0A0B7C545_9EUPU</name>
<feature type="compositionally biased region" description="Polar residues" evidence="1">
    <location>
        <begin position="23"/>
        <end position="39"/>
    </location>
</feature>
<evidence type="ECO:0000256" key="1">
    <source>
        <dbReference type="SAM" id="MobiDB-lite"/>
    </source>
</evidence>
<protein>
    <submittedName>
        <fullName evidence="2">Uncharacterized protein</fullName>
    </submittedName>
</protein>
<reference evidence="2" key="1">
    <citation type="submission" date="2014-12" db="EMBL/GenBank/DDBJ databases">
        <title>Insight into the proteome of Arion vulgaris.</title>
        <authorList>
            <person name="Aradska J."/>
            <person name="Bulat T."/>
            <person name="Smidak R."/>
            <person name="Sarate P."/>
            <person name="Gangsoo J."/>
            <person name="Sialana F."/>
            <person name="Bilban M."/>
            <person name="Lubec G."/>
        </authorList>
    </citation>
    <scope>NUCLEOTIDE SEQUENCE</scope>
    <source>
        <tissue evidence="2">Skin</tissue>
    </source>
</reference>
<accession>A0A0B7C545</accession>
<sequence length="66" mass="6839">GSTNKTDPKLVTKATIRLKPLTMPNSGSTVNISQSGQKVSSNTTSSSNKTDRRSSTSAAVAVVSEK</sequence>
<dbReference type="EMBL" id="HACG01053457">
    <property type="protein sequence ID" value="CEL00328.1"/>
    <property type="molecule type" value="Transcribed_RNA"/>
</dbReference>
<organism evidence="2">
    <name type="scientific">Arion vulgaris</name>
    <dbReference type="NCBI Taxonomy" id="1028688"/>
    <lineage>
        <taxon>Eukaryota</taxon>
        <taxon>Metazoa</taxon>
        <taxon>Spiralia</taxon>
        <taxon>Lophotrochozoa</taxon>
        <taxon>Mollusca</taxon>
        <taxon>Gastropoda</taxon>
        <taxon>Heterobranchia</taxon>
        <taxon>Euthyneura</taxon>
        <taxon>Panpulmonata</taxon>
        <taxon>Eupulmonata</taxon>
        <taxon>Stylommatophora</taxon>
        <taxon>Helicina</taxon>
        <taxon>Arionoidea</taxon>
        <taxon>Arionidae</taxon>
        <taxon>Arion</taxon>
    </lineage>
</organism>
<feature type="compositionally biased region" description="Low complexity" evidence="1">
    <location>
        <begin position="55"/>
        <end position="66"/>
    </location>
</feature>
<feature type="region of interest" description="Disordered" evidence="1">
    <location>
        <begin position="21"/>
        <end position="66"/>
    </location>
</feature>
<dbReference type="AlphaFoldDB" id="A0A0B7C545"/>